<evidence type="ECO:0000313" key="8">
    <source>
        <dbReference type="EMBL" id="KAE8710780.1"/>
    </source>
</evidence>
<evidence type="ECO:0000313" key="9">
    <source>
        <dbReference type="Proteomes" id="UP000436088"/>
    </source>
</evidence>
<dbReference type="PROSITE" id="PS50290">
    <property type="entry name" value="PI3_4_KINASE_3"/>
    <property type="match status" value="1"/>
</dbReference>
<organism evidence="8 9">
    <name type="scientific">Hibiscus syriacus</name>
    <name type="common">Rose of Sharon</name>
    <dbReference type="NCBI Taxonomy" id="106335"/>
    <lineage>
        <taxon>Eukaryota</taxon>
        <taxon>Viridiplantae</taxon>
        <taxon>Streptophyta</taxon>
        <taxon>Embryophyta</taxon>
        <taxon>Tracheophyta</taxon>
        <taxon>Spermatophyta</taxon>
        <taxon>Magnoliopsida</taxon>
        <taxon>eudicotyledons</taxon>
        <taxon>Gunneridae</taxon>
        <taxon>Pentapetalae</taxon>
        <taxon>rosids</taxon>
        <taxon>malvids</taxon>
        <taxon>Malvales</taxon>
        <taxon>Malvaceae</taxon>
        <taxon>Malvoideae</taxon>
        <taxon>Hibiscus</taxon>
    </lineage>
</organism>
<evidence type="ECO:0000256" key="6">
    <source>
        <dbReference type="ARBA" id="ARBA00022840"/>
    </source>
</evidence>
<evidence type="ECO:0000256" key="1">
    <source>
        <dbReference type="ARBA" id="ARBA00008941"/>
    </source>
</evidence>
<dbReference type="GO" id="GO:0003676">
    <property type="term" value="F:nucleic acid binding"/>
    <property type="evidence" value="ECO:0007669"/>
    <property type="project" value="InterPro"/>
</dbReference>
<dbReference type="PANTHER" id="PTHR45800:SF4">
    <property type="entry name" value="PHOSPHATIDYLINOSITOL 4-KINASE GAMMA 3"/>
    <property type="match status" value="1"/>
</dbReference>
<dbReference type="EC" id="2.7.1.67" evidence="2"/>
<dbReference type="GO" id="GO:0004523">
    <property type="term" value="F:RNA-DNA hybrid ribonuclease activity"/>
    <property type="evidence" value="ECO:0007669"/>
    <property type="project" value="InterPro"/>
</dbReference>
<comment type="caution">
    <text evidence="8">The sequence shown here is derived from an EMBL/GenBank/DDBJ whole genome shotgun (WGS) entry which is preliminary data.</text>
</comment>
<evidence type="ECO:0000256" key="5">
    <source>
        <dbReference type="ARBA" id="ARBA00022777"/>
    </source>
</evidence>
<keyword evidence="5" id="KW-0418">Kinase</keyword>
<accession>A0A6A3B1G9</accession>
<protein>
    <recommendedName>
        <fullName evidence="2">1-phosphatidylinositol 4-kinase</fullName>
        <ecNumber evidence="2">2.7.1.67</ecNumber>
    </recommendedName>
</protein>
<dbReference type="EMBL" id="VEPZ02000927">
    <property type="protein sequence ID" value="KAE8710780.1"/>
    <property type="molecule type" value="Genomic_DNA"/>
</dbReference>
<keyword evidence="6" id="KW-0067">ATP-binding</keyword>
<dbReference type="Pfam" id="PF13456">
    <property type="entry name" value="RVT_3"/>
    <property type="match status" value="1"/>
</dbReference>
<evidence type="ECO:0000259" key="7">
    <source>
        <dbReference type="PROSITE" id="PS50290"/>
    </source>
</evidence>
<dbReference type="PANTHER" id="PTHR45800">
    <property type="entry name" value="PHOSPHATIDYLINOSITOL 4-KINASE GAMMA"/>
    <property type="match status" value="1"/>
</dbReference>
<evidence type="ECO:0000256" key="4">
    <source>
        <dbReference type="ARBA" id="ARBA00022741"/>
    </source>
</evidence>
<feature type="domain" description="PI3K/PI4K catalytic" evidence="7">
    <location>
        <begin position="1"/>
        <end position="300"/>
    </location>
</feature>
<keyword evidence="4" id="KW-0547">Nucleotide-binding</keyword>
<evidence type="ECO:0000256" key="2">
    <source>
        <dbReference type="ARBA" id="ARBA00012169"/>
    </source>
</evidence>
<comment type="similarity">
    <text evidence="1">Belongs to the PI3/PI4-kinase family. Type II PI4K subfamily.</text>
</comment>
<reference evidence="8" key="1">
    <citation type="submission" date="2019-09" db="EMBL/GenBank/DDBJ databases">
        <title>Draft genome information of white flower Hibiscus syriacus.</title>
        <authorList>
            <person name="Kim Y.-M."/>
        </authorList>
    </citation>
    <scope>NUCLEOTIDE SEQUENCE [LARGE SCALE GENOMIC DNA]</scope>
    <source>
        <strain evidence="8">YM2019G1</strain>
    </source>
</reference>
<evidence type="ECO:0000256" key="3">
    <source>
        <dbReference type="ARBA" id="ARBA00022679"/>
    </source>
</evidence>
<dbReference type="GO" id="GO:0005524">
    <property type="term" value="F:ATP binding"/>
    <property type="evidence" value="ECO:0007669"/>
    <property type="project" value="UniProtKB-KW"/>
</dbReference>
<name>A0A6A3B1G9_HIBSY</name>
<gene>
    <name evidence="8" type="ORF">F3Y22_tig00110319pilonHSYRG00340</name>
</gene>
<dbReference type="GO" id="GO:0004430">
    <property type="term" value="F:1-phosphatidylinositol 4-kinase activity"/>
    <property type="evidence" value="ECO:0007669"/>
    <property type="project" value="UniProtKB-EC"/>
</dbReference>
<proteinExistence type="inferred from homology"/>
<keyword evidence="9" id="KW-1185">Reference proteome</keyword>
<sequence>MDSTFGGVIKVNVDGAFVAERRLSAIGVVARDKCGQVCGGLAQSSVGCFEAGFAELSVLLVGREFEYRTTVIVLDCIDLLMKTIWREGICQGSSNVMIKCLRREFNHPEGYEYDSKYIKIGSLQMFIDNIGSCEDMGPRAFPVEEVHKISVLDIRLANADRHAGNILVTRNSEEDRVSLIPIDHGYCLPENVGKSLLLKFEDCTFDWLYWPQAQEPYSPDVINYIKLLDAEKDIELLKFHGWDLPPKCARTFHVSTMLLKKGVERGLTPFAIGRIMCRETRKQESVIERIVRGSSGPRNE</sequence>
<dbReference type="InterPro" id="IPR000403">
    <property type="entry name" value="PI3/4_kinase_cat_dom"/>
</dbReference>
<dbReference type="Proteomes" id="UP000436088">
    <property type="component" value="Unassembled WGS sequence"/>
</dbReference>
<keyword evidence="3" id="KW-0808">Transferase</keyword>
<dbReference type="Pfam" id="PF00454">
    <property type="entry name" value="PI3_PI4_kinase"/>
    <property type="match status" value="1"/>
</dbReference>
<dbReference type="AlphaFoldDB" id="A0A6A3B1G9"/>
<dbReference type="InterPro" id="IPR002156">
    <property type="entry name" value="RNaseH_domain"/>
</dbReference>
<dbReference type="InterPro" id="IPR044571">
    <property type="entry name" value="P4KG1-8"/>
</dbReference>